<keyword evidence="1" id="KW-1133">Transmembrane helix</keyword>
<sequence length="41" mass="4495">MTNLILAAAECVPAETTNWPEAIFGIAGLILFGFIAWLFLR</sequence>
<gene>
    <name evidence="2" type="ORF">AVDCRST_MAG68-5142</name>
</gene>
<keyword evidence="1" id="KW-0812">Transmembrane</keyword>
<name>A0A6J4MP99_9BACT</name>
<dbReference type="AlphaFoldDB" id="A0A6J4MP99"/>
<accession>A0A6J4MP99</accession>
<proteinExistence type="predicted"/>
<reference evidence="2" key="1">
    <citation type="submission" date="2020-02" db="EMBL/GenBank/DDBJ databases">
        <authorList>
            <person name="Meier V. D."/>
        </authorList>
    </citation>
    <scope>NUCLEOTIDE SEQUENCE</scope>
    <source>
        <strain evidence="2">AVDCRST_MAG68</strain>
    </source>
</reference>
<feature type="transmembrane region" description="Helical" evidence="1">
    <location>
        <begin position="22"/>
        <end position="40"/>
    </location>
</feature>
<dbReference type="EMBL" id="CADCTW010000217">
    <property type="protein sequence ID" value="CAA9365264.1"/>
    <property type="molecule type" value="Genomic_DNA"/>
</dbReference>
<protein>
    <submittedName>
        <fullName evidence="2">Uncharacterized protein</fullName>
    </submittedName>
</protein>
<keyword evidence="1" id="KW-0472">Membrane</keyword>
<evidence type="ECO:0000256" key="1">
    <source>
        <dbReference type="SAM" id="Phobius"/>
    </source>
</evidence>
<organism evidence="2">
    <name type="scientific">uncultured Gemmatimonadota bacterium</name>
    <dbReference type="NCBI Taxonomy" id="203437"/>
    <lineage>
        <taxon>Bacteria</taxon>
        <taxon>Pseudomonadati</taxon>
        <taxon>Gemmatimonadota</taxon>
        <taxon>environmental samples</taxon>
    </lineage>
</organism>
<evidence type="ECO:0000313" key="2">
    <source>
        <dbReference type="EMBL" id="CAA9365264.1"/>
    </source>
</evidence>